<gene>
    <name evidence="10" type="ORF">DUI87_25227</name>
</gene>
<evidence type="ECO:0000256" key="7">
    <source>
        <dbReference type="SAM" id="MobiDB-lite"/>
    </source>
</evidence>
<evidence type="ECO:0000313" key="10">
    <source>
        <dbReference type="EMBL" id="RMB98322.1"/>
    </source>
</evidence>
<dbReference type="PANTHER" id="PTHR23127:SF0">
    <property type="entry name" value="H_ACA RIBONUCLEOPROTEIN COMPLEX SUBUNIT DKC1"/>
    <property type="match status" value="1"/>
</dbReference>
<dbReference type="GO" id="GO:0031120">
    <property type="term" value="P:snRNA pseudouridine synthesis"/>
    <property type="evidence" value="ECO:0007669"/>
    <property type="project" value="TreeGrafter"/>
</dbReference>
<reference evidence="10 11" key="1">
    <citation type="submission" date="2018-07" db="EMBL/GenBank/DDBJ databases">
        <title>A high quality draft genome assembly of the barn swallow (H. rustica rustica).</title>
        <authorList>
            <person name="Formenti G."/>
            <person name="Chiara M."/>
            <person name="Poveda L."/>
            <person name="Francoijs K.-J."/>
            <person name="Bonisoli-Alquati A."/>
            <person name="Canova L."/>
            <person name="Gianfranceschi L."/>
            <person name="Horner D.S."/>
            <person name="Saino N."/>
        </authorList>
    </citation>
    <scope>NUCLEOTIDE SEQUENCE [LARGE SCALE GENOMIC DNA]</scope>
    <source>
        <strain evidence="10">Chelidonia</strain>
        <tissue evidence="10">Blood</tissue>
    </source>
</reference>
<dbReference type="GO" id="GO:1990481">
    <property type="term" value="P:mRNA pseudouridine synthesis"/>
    <property type="evidence" value="ECO:0007669"/>
    <property type="project" value="TreeGrafter"/>
</dbReference>
<dbReference type="NCBIfam" id="TIGR00451">
    <property type="entry name" value="unchar_dom_2"/>
    <property type="match status" value="1"/>
</dbReference>
<evidence type="ECO:0000259" key="9">
    <source>
        <dbReference type="SMART" id="SM01136"/>
    </source>
</evidence>
<dbReference type="SMART" id="SM01136">
    <property type="entry name" value="DKCLD"/>
    <property type="match status" value="1"/>
</dbReference>
<dbReference type="GO" id="GO:0015030">
    <property type="term" value="C:Cajal body"/>
    <property type="evidence" value="ECO:0007669"/>
    <property type="project" value="UniProtKB-SubCell"/>
</dbReference>
<dbReference type="PANTHER" id="PTHR23127">
    <property type="entry name" value="CENTROMERE/MICROTUBULE BINDING PROTEIN CBF5"/>
    <property type="match status" value="1"/>
</dbReference>
<proteinExistence type="inferred from homology"/>
<dbReference type="InterPro" id="IPR036974">
    <property type="entry name" value="PUA_sf"/>
</dbReference>
<keyword evidence="11" id="KW-1185">Reference proteome</keyword>
<dbReference type="InterPro" id="IPR002501">
    <property type="entry name" value="PsdUridine_synth_N"/>
</dbReference>
<comment type="similarity">
    <text evidence="3">Belongs to the pseudouridine synthase TruB family.</text>
</comment>
<feature type="compositionally biased region" description="Pro residues" evidence="7">
    <location>
        <begin position="493"/>
        <end position="502"/>
    </location>
</feature>
<dbReference type="FunFam" id="3.30.2350.10:FF:000001">
    <property type="entry name" value="H/ACA ribonucleoprotein complex subunit CBF5"/>
    <property type="match status" value="1"/>
</dbReference>
<dbReference type="PROSITE" id="PS50890">
    <property type="entry name" value="PUA"/>
    <property type="match status" value="1"/>
</dbReference>
<dbReference type="GO" id="GO:0009982">
    <property type="term" value="F:pseudouridine synthase activity"/>
    <property type="evidence" value="ECO:0007669"/>
    <property type="project" value="InterPro"/>
</dbReference>
<evidence type="ECO:0000256" key="4">
    <source>
        <dbReference type="ARBA" id="ARBA00023235"/>
    </source>
</evidence>
<evidence type="ECO:0000313" key="11">
    <source>
        <dbReference type="Proteomes" id="UP000269221"/>
    </source>
</evidence>
<dbReference type="Gene3D" id="2.30.130.10">
    <property type="entry name" value="PUA domain"/>
    <property type="match status" value="2"/>
</dbReference>
<comment type="catalytic activity">
    <reaction evidence="1">
        <text>uridine in 5S rRNA = pseudouridine in 5S rRNA</text>
        <dbReference type="Rhea" id="RHEA:47036"/>
        <dbReference type="Rhea" id="RHEA-COMP:11730"/>
        <dbReference type="Rhea" id="RHEA-COMP:11731"/>
        <dbReference type="ChEBI" id="CHEBI:65314"/>
        <dbReference type="ChEBI" id="CHEBI:65315"/>
    </reaction>
</comment>
<dbReference type="CDD" id="cd02572">
    <property type="entry name" value="PseudoU_synth_hDyskerin"/>
    <property type="match status" value="1"/>
</dbReference>
<dbReference type="Pfam" id="PF01472">
    <property type="entry name" value="PUA"/>
    <property type="match status" value="1"/>
</dbReference>
<evidence type="ECO:0000256" key="5">
    <source>
        <dbReference type="ARBA" id="ARBA00044522"/>
    </source>
</evidence>
<dbReference type="Gene3D" id="3.30.2350.10">
    <property type="entry name" value="Pseudouridine synthase"/>
    <property type="match status" value="1"/>
</dbReference>
<comment type="subcellular location">
    <subcellularLocation>
        <location evidence="2">Nucleus</location>
        <location evidence="2">Cajal body</location>
    </subcellularLocation>
</comment>
<feature type="compositionally biased region" description="Basic residues" evidence="7">
    <location>
        <begin position="507"/>
        <end position="516"/>
    </location>
</feature>
<dbReference type="NCBIfam" id="TIGR00425">
    <property type="entry name" value="CBF5"/>
    <property type="match status" value="1"/>
</dbReference>
<dbReference type="GO" id="GO:0000495">
    <property type="term" value="P:box H/ACA sno(s)RNA 3'-end processing"/>
    <property type="evidence" value="ECO:0007669"/>
    <property type="project" value="TreeGrafter"/>
</dbReference>
<dbReference type="STRING" id="333673.A0A3M0JBK8"/>
<dbReference type="InterPro" id="IPR020103">
    <property type="entry name" value="PsdUridine_synth_cat_dom_sf"/>
</dbReference>
<comment type="caution">
    <text evidence="10">The sequence shown here is derived from an EMBL/GenBank/DDBJ whole genome shotgun (WGS) entry which is preliminary data.</text>
</comment>
<evidence type="ECO:0000259" key="8">
    <source>
        <dbReference type="SMART" id="SM00359"/>
    </source>
</evidence>
<accession>A0A3M0JBK8</accession>
<feature type="domain" description="Dyskerin-like" evidence="9">
    <location>
        <begin position="46"/>
        <end position="104"/>
    </location>
</feature>
<dbReference type="GO" id="GO:0031118">
    <property type="term" value="P:rRNA pseudouridine synthesis"/>
    <property type="evidence" value="ECO:0007669"/>
    <property type="project" value="TreeGrafter"/>
</dbReference>
<dbReference type="Pfam" id="PF16198">
    <property type="entry name" value="TruB_C_2"/>
    <property type="match status" value="1"/>
</dbReference>
<protein>
    <recommendedName>
        <fullName evidence="5">H/ACA ribonucleoprotein complex subunit DKC1</fullName>
    </recommendedName>
    <alternativeName>
        <fullName evidence="6">Dyskerin</fullName>
    </alternativeName>
</protein>
<feature type="region of interest" description="Disordered" evidence="7">
    <location>
        <begin position="459"/>
        <end position="553"/>
    </location>
</feature>
<evidence type="ECO:0000256" key="1">
    <source>
        <dbReference type="ARBA" id="ARBA00001896"/>
    </source>
</evidence>
<dbReference type="SMART" id="SM00359">
    <property type="entry name" value="PUA"/>
    <property type="match status" value="1"/>
</dbReference>
<dbReference type="NCBIfam" id="NF003280">
    <property type="entry name" value="PRK04270.1"/>
    <property type="match status" value="1"/>
</dbReference>
<dbReference type="CDD" id="cd21148">
    <property type="entry name" value="PUA_Cbf5"/>
    <property type="match status" value="1"/>
</dbReference>
<dbReference type="InterPro" id="IPR015947">
    <property type="entry name" value="PUA-like_sf"/>
</dbReference>
<feature type="domain" description="PUA" evidence="8">
    <location>
        <begin position="333"/>
        <end position="407"/>
    </location>
</feature>
<dbReference type="GO" id="GO:0003723">
    <property type="term" value="F:RNA binding"/>
    <property type="evidence" value="ECO:0007669"/>
    <property type="project" value="InterPro"/>
</dbReference>
<dbReference type="InterPro" id="IPR004802">
    <property type="entry name" value="tRNA_PsdUridine_synth_B_fam"/>
</dbReference>
<dbReference type="InterPro" id="IPR032819">
    <property type="entry name" value="TruB_C"/>
</dbReference>
<name>A0A3M0JBK8_HIRRU</name>
<dbReference type="Pfam" id="PF08068">
    <property type="entry name" value="DKCLD"/>
    <property type="match status" value="1"/>
</dbReference>
<dbReference type="Pfam" id="PF01509">
    <property type="entry name" value="TruB_N"/>
    <property type="match status" value="1"/>
</dbReference>
<evidence type="ECO:0000256" key="6">
    <source>
        <dbReference type="ARBA" id="ARBA00044548"/>
    </source>
</evidence>
<feature type="compositionally biased region" description="Basic and acidic residues" evidence="7">
    <location>
        <begin position="517"/>
        <end position="537"/>
    </location>
</feature>
<dbReference type="InterPro" id="IPR004521">
    <property type="entry name" value="Uncharacterised_CHP00451"/>
</dbReference>
<dbReference type="Proteomes" id="UP000269221">
    <property type="component" value="Unassembled WGS sequence"/>
</dbReference>
<dbReference type="GO" id="GO:0031429">
    <property type="term" value="C:box H/ACA snoRNP complex"/>
    <property type="evidence" value="ECO:0007669"/>
    <property type="project" value="TreeGrafter"/>
</dbReference>
<dbReference type="InterPro" id="IPR012960">
    <property type="entry name" value="Dyskerin-like"/>
</dbReference>
<feature type="compositionally biased region" description="Basic and acidic residues" evidence="7">
    <location>
        <begin position="472"/>
        <end position="484"/>
    </location>
</feature>
<dbReference type="SUPFAM" id="SSF55120">
    <property type="entry name" value="Pseudouridine synthase"/>
    <property type="match status" value="2"/>
</dbReference>
<dbReference type="InterPro" id="IPR002478">
    <property type="entry name" value="PUA"/>
</dbReference>
<organism evidence="10 11">
    <name type="scientific">Hirundo rustica rustica</name>
    <dbReference type="NCBI Taxonomy" id="333673"/>
    <lineage>
        <taxon>Eukaryota</taxon>
        <taxon>Metazoa</taxon>
        <taxon>Chordata</taxon>
        <taxon>Craniata</taxon>
        <taxon>Vertebrata</taxon>
        <taxon>Euteleostomi</taxon>
        <taxon>Archelosauria</taxon>
        <taxon>Archosauria</taxon>
        <taxon>Dinosauria</taxon>
        <taxon>Saurischia</taxon>
        <taxon>Theropoda</taxon>
        <taxon>Coelurosauria</taxon>
        <taxon>Aves</taxon>
        <taxon>Neognathae</taxon>
        <taxon>Neoaves</taxon>
        <taxon>Telluraves</taxon>
        <taxon>Australaves</taxon>
        <taxon>Passeriformes</taxon>
        <taxon>Sylvioidea</taxon>
        <taxon>Hirundinidae</taxon>
        <taxon>Hirundo</taxon>
    </lineage>
</organism>
<feature type="region of interest" description="Disordered" evidence="7">
    <location>
        <begin position="1"/>
        <end position="20"/>
    </location>
</feature>
<dbReference type="EMBL" id="QRBI01000153">
    <property type="protein sequence ID" value="RMB98322.1"/>
    <property type="molecule type" value="Genomic_DNA"/>
</dbReference>
<evidence type="ECO:0000256" key="2">
    <source>
        <dbReference type="ARBA" id="ARBA00004408"/>
    </source>
</evidence>
<sequence>MADGDDSSVKRRRKKEKRALADEDVADIQHTEDFLIKPESRVAQLDTSQWPLLLKHFDKLNVRTAHYTPLPSGANPLKREISDYVRSGFINLDKPSNPSSHEVVAWIRRILRVEKTGHSGTLDPKVTGCLIVCIERATRLVKSQQSAGEVVGFQGSGDVCLRSRMDLEVNIKCKRPLLTALVILSGKEYVGIVRLHNAIESEAQLARAIETLTGALFQRPPLIAAVKRQLRVRTIYESKLVEYDPERRLGIFWVSCEAGTYIRTLCVHLGLLLGVGGQMQELRRVRSGILGETDNMVTMHDVLDAQWQYDNNKDDSYLRRVILPLEKLLTSHKRLVMKDSAVNAICYGAKIMLPGVLRYEDGIELNQEIVVITTKGEAICLAIALMTTAVISTCDHGIVAKIKRVIMERDTYPRKWGLGPKASQKKMMIQKGLLDKHGKPNESTPESWKKEYVDYRDTSKKEAAADHQAVSEVDRAAKRKRDSESENEEAVTPPSPASPPPEELSKKEKKKRKKEKKAKEAAESGEEQIERTSETSSKKKKKKKQKEVEESSE</sequence>
<keyword evidence="4" id="KW-0413">Isomerase</keyword>
<dbReference type="SUPFAM" id="SSF88697">
    <property type="entry name" value="PUA domain-like"/>
    <property type="match status" value="1"/>
</dbReference>
<evidence type="ECO:0000256" key="3">
    <source>
        <dbReference type="ARBA" id="ARBA00008999"/>
    </source>
</evidence>
<dbReference type="AlphaFoldDB" id="A0A3M0JBK8"/>
<dbReference type="OrthoDB" id="10250002at2759"/>